<dbReference type="InterPro" id="IPR047926">
    <property type="entry name" value="Ni_dep_LarA"/>
</dbReference>
<feature type="domain" description="Lactate racemase C-terminal" evidence="2">
    <location>
        <begin position="213"/>
        <end position="353"/>
    </location>
</feature>
<evidence type="ECO:0000313" key="3">
    <source>
        <dbReference type="EMBL" id="MPM63815.1"/>
    </source>
</evidence>
<dbReference type="EC" id="5.1.2.1" evidence="3"/>
<dbReference type="NCBIfam" id="NF033504">
    <property type="entry name" value="Ni_dep_LarA"/>
    <property type="match status" value="1"/>
</dbReference>
<dbReference type="PANTHER" id="PTHR33171">
    <property type="entry name" value="LAR_N DOMAIN-CONTAINING PROTEIN"/>
    <property type="match status" value="1"/>
</dbReference>
<sequence>MTRQWGKPAEAIKVVVERLASIGVKYENMLIVSATGTHRDQTPEEHELIVSPEVYAKVKVVDHNCDDNLVCLGKSFRDNEIWVNKTVMSYDKKIVCGATVFHFLAGFGGSRKYVLPGIAGRSTIMSNHSQYFNAGGVGSGRNPLVAPGSYEDSPISKEMFEAAEMAGIDFVVTNVIAPDKSIGFCYAGDLHKSHEAAVEKCREFDGVTVDELSDMTITCAMGFPKDINLYQTGSKPINNGIGTVKDDGNGVFIVVSECTEGWGSSDTERMAVEFDNAYDREVYTRENYTIGLNVAYFIFQYAEDYHFILVSSMAPELFKKTKIHAVKTVEEAIELGKKLSGKEHPKAYIMPYGANTCATLKK</sequence>
<organism evidence="3">
    <name type="scientific">bioreactor metagenome</name>
    <dbReference type="NCBI Taxonomy" id="1076179"/>
    <lineage>
        <taxon>unclassified sequences</taxon>
        <taxon>metagenomes</taxon>
        <taxon>ecological metagenomes</taxon>
    </lineage>
</organism>
<dbReference type="AlphaFoldDB" id="A0A645BED8"/>
<dbReference type="GO" id="GO:0050043">
    <property type="term" value="F:lactate racemase activity"/>
    <property type="evidence" value="ECO:0007669"/>
    <property type="project" value="UniProtKB-EC"/>
</dbReference>
<dbReference type="Pfam" id="PF21113">
    <property type="entry name" value="LarA_C"/>
    <property type="match status" value="1"/>
</dbReference>
<dbReference type="Pfam" id="PF09861">
    <property type="entry name" value="Lar_N"/>
    <property type="match status" value="1"/>
</dbReference>
<accession>A0A645BED8</accession>
<dbReference type="InterPro" id="IPR043166">
    <property type="entry name" value="LarA-like_C"/>
</dbReference>
<comment type="caution">
    <text evidence="3">The sequence shown here is derived from an EMBL/GenBank/DDBJ whole genome shotgun (WGS) entry which is preliminary data.</text>
</comment>
<dbReference type="Gene3D" id="3.40.50.11440">
    <property type="match status" value="1"/>
</dbReference>
<dbReference type="Gene3D" id="3.90.226.30">
    <property type="match status" value="1"/>
</dbReference>
<dbReference type="PANTHER" id="PTHR33171:SF17">
    <property type="entry name" value="LARA-LIKE N-TERMINAL DOMAIN-CONTAINING PROTEIN"/>
    <property type="match status" value="1"/>
</dbReference>
<keyword evidence="3" id="KW-0413">Isomerase</keyword>
<dbReference type="InterPro" id="IPR048068">
    <property type="entry name" value="LarA-like"/>
</dbReference>
<proteinExistence type="predicted"/>
<evidence type="ECO:0000259" key="2">
    <source>
        <dbReference type="Pfam" id="PF21113"/>
    </source>
</evidence>
<reference evidence="3" key="1">
    <citation type="submission" date="2019-08" db="EMBL/GenBank/DDBJ databases">
        <authorList>
            <person name="Kucharzyk K."/>
            <person name="Murdoch R.W."/>
            <person name="Higgins S."/>
            <person name="Loffler F."/>
        </authorList>
    </citation>
    <scope>NUCLEOTIDE SEQUENCE</scope>
</reference>
<evidence type="ECO:0000259" key="1">
    <source>
        <dbReference type="Pfam" id="PF09861"/>
    </source>
</evidence>
<gene>
    <name evidence="3" type="primary">larA_28</name>
    <name evidence="3" type="ORF">SDC9_110699</name>
</gene>
<dbReference type="EMBL" id="VSSQ01019618">
    <property type="protein sequence ID" value="MPM63815.1"/>
    <property type="molecule type" value="Genomic_DNA"/>
</dbReference>
<feature type="domain" description="LarA-like N-terminal" evidence="1">
    <location>
        <begin position="1"/>
        <end position="133"/>
    </location>
</feature>
<protein>
    <submittedName>
        <fullName evidence="3">Lactate racemase</fullName>
        <ecNumber evidence="3">5.1.2.1</ecNumber>
    </submittedName>
</protein>
<name>A0A645BED8_9ZZZZ</name>
<dbReference type="InterPro" id="IPR018657">
    <property type="entry name" value="LarA-like_N"/>
</dbReference>
<dbReference type="InterPro" id="IPR048520">
    <property type="entry name" value="LarA_C"/>
</dbReference>